<dbReference type="EMBL" id="PRLP01000026">
    <property type="protein sequence ID" value="PPC77761.1"/>
    <property type="molecule type" value="Genomic_DNA"/>
</dbReference>
<name>A0A2S5KSC7_9PROT</name>
<feature type="domain" description="FlgO" evidence="2">
    <location>
        <begin position="42"/>
        <end position="171"/>
    </location>
</feature>
<proteinExistence type="predicted"/>
<comment type="caution">
    <text evidence="3">The sequence shown here is derived from an EMBL/GenBank/DDBJ whole genome shotgun (WGS) entry which is preliminary data.</text>
</comment>
<dbReference type="Proteomes" id="UP000238196">
    <property type="component" value="Unassembled WGS sequence"/>
</dbReference>
<feature type="chain" id="PRO_5015567251" description="FlgO domain-containing protein" evidence="1">
    <location>
        <begin position="20"/>
        <end position="182"/>
    </location>
</feature>
<dbReference type="AlphaFoldDB" id="A0A2S5KSC7"/>
<organism evidence="3 4">
    <name type="scientific">Proteobacteria bacterium 228</name>
    <dbReference type="NCBI Taxonomy" id="2083153"/>
    <lineage>
        <taxon>Bacteria</taxon>
        <taxon>Pseudomonadati</taxon>
        <taxon>Pseudomonadota</taxon>
    </lineage>
</organism>
<evidence type="ECO:0000256" key="1">
    <source>
        <dbReference type="SAM" id="SignalP"/>
    </source>
</evidence>
<dbReference type="OrthoDB" id="8479562at2"/>
<evidence type="ECO:0000259" key="2">
    <source>
        <dbReference type="Pfam" id="PF17680"/>
    </source>
</evidence>
<dbReference type="PROSITE" id="PS51257">
    <property type="entry name" value="PROKAR_LIPOPROTEIN"/>
    <property type="match status" value="1"/>
</dbReference>
<evidence type="ECO:0000313" key="3">
    <source>
        <dbReference type="EMBL" id="PPC77761.1"/>
    </source>
</evidence>
<reference evidence="3 4" key="1">
    <citation type="submission" date="2018-02" db="EMBL/GenBank/DDBJ databases">
        <title>novel marine gammaproteobacteria from coastal saline agro ecosystem.</title>
        <authorList>
            <person name="Krishnan R."/>
            <person name="Ramesh Kumar N."/>
        </authorList>
    </citation>
    <scope>NUCLEOTIDE SEQUENCE [LARGE SCALE GENOMIC DNA]</scope>
    <source>
        <strain evidence="3 4">228</strain>
    </source>
</reference>
<evidence type="ECO:0000313" key="4">
    <source>
        <dbReference type="Proteomes" id="UP000238196"/>
    </source>
</evidence>
<accession>A0A2S5KSC7</accession>
<gene>
    <name evidence="3" type="ORF">C4K68_08840</name>
</gene>
<sequence length="182" mass="19592">MKGSLFAGAVMLASSLLLAGCETATVQPQAAEESNLVQSSEDAATALVKQLGPNLRPDQPLIVASFVNVDHLDESSTLGRMLAEQMASSLTRQGLPVVELKLRDSLFIQEGSGEFMLSRELQHISQSHQAQAVVVGTYAIGRQSVYVTSRLVRVADNRILAASDYRLPMDADVRALVGAKRR</sequence>
<dbReference type="Pfam" id="PF17680">
    <property type="entry name" value="FlgO"/>
    <property type="match status" value="1"/>
</dbReference>
<keyword evidence="1" id="KW-0732">Signal</keyword>
<feature type="signal peptide" evidence="1">
    <location>
        <begin position="1"/>
        <end position="19"/>
    </location>
</feature>
<dbReference type="InterPro" id="IPR041215">
    <property type="entry name" value="FlgO_dom"/>
</dbReference>
<protein>
    <recommendedName>
        <fullName evidence="2">FlgO domain-containing protein</fullName>
    </recommendedName>
</protein>